<evidence type="ECO:0000256" key="4">
    <source>
        <dbReference type="ARBA" id="ARBA00013279"/>
    </source>
</evidence>
<evidence type="ECO:0000256" key="2">
    <source>
        <dbReference type="ARBA" id="ARBA00004613"/>
    </source>
</evidence>
<keyword evidence="5" id="KW-0964">Secreted</keyword>
<evidence type="ECO:0000256" key="9">
    <source>
        <dbReference type="ARBA" id="ARBA00023098"/>
    </source>
</evidence>
<dbReference type="GO" id="GO:0016042">
    <property type="term" value="P:lipid catabolic process"/>
    <property type="evidence" value="ECO:0007669"/>
    <property type="project" value="UniProtKB-KW"/>
</dbReference>
<reference evidence="14 15" key="1">
    <citation type="journal article" date="2012" name="MBio">
        <title>Identification of a highly transmissible animal-independent Staphylococcus aureus ST398 clone with distinct genomic and cell adhesion properties.</title>
        <authorList>
            <person name="Uhlemann A.C."/>
            <person name="Porcella S.F."/>
            <person name="Trivedi S."/>
            <person name="Sullivan S.B."/>
            <person name="Hafer C."/>
            <person name="Kennedy A.D."/>
            <person name="Barbian K.D."/>
            <person name="McCarthy A.J."/>
            <person name="Street C."/>
            <person name="Hirschberg D.L."/>
            <person name="Lipkin W.I."/>
            <person name="Lindsay J.A."/>
            <person name="DeLeo F.R."/>
            <person name="Lowy F.D."/>
        </authorList>
    </citation>
    <scope>NUCLEOTIDE SEQUENCE [LARGE SCALE GENOMIC DNA]</scope>
    <source>
        <strain evidence="14 15">DR10</strain>
    </source>
</reference>
<dbReference type="GO" id="GO:0005576">
    <property type="term" value="C:extracellular region"/>
    <property type="evidence" value="ECO:0007669"/>
    <property type="project" value="UniProtKB-SubCell"/>
</dbReference>
<keyword evidence="9" id="KW-0443">Lipid metabolism</keyword>
<dbReference type="GO" id="GO:0004806">
    <property type="term" value="F:triacylglycerol lipase activity"/>
    <property type="evidence" value="ECO:0007669"/>
    <property type="project" value="UniProtKB-EC"/>
</dbReference>
<feature type="region of interest" description="Disordered" evidence="10">
    <location>
        <begin position="86"/>
        <end position="264"/>
    </location>
</feature>
<dbReference type="Pfam" id="PF24708">
    <property type="entry name" value="Lip_C"/>
    <property type="match status" value="1"/>
</dbReference>
<feature type="compositionally biased region" description="Polar residues" evidence="10">
    <location>
        <begin position="175"/>
        <end position="197"/>
    </location>
</feature>
<dbReference type="NCBIfam" id="TIGR01168">
    <property type="entry name" value="YSIRK_signal"/>
    <property type="match status" value="1"/>
</dbReference>
<comment type="similarity">
    <text evidence="3">Belongs to the AB hydrolase superfamily. Lipase family.</text>
</comment>
<feature type="domain" description="Lipase-like C-terminal" evidence="13">
    <location>
        <begin position="303"/>
        <end position="683"/>
    </location>
</feature>
<feature type="compositionally biased region" description="Polar residues" evidence="10">
    <location>
        <begin position="239"/>
        <end position="250"/>
    </location>
</feature>
<gene>
    <name evidence="14" type="ORF">ST398NM02_2721</name>
</gene>
<evidence type="ECO:0000259" key="13">
    <source>
        <dbReference type="Pfam" id="PF24708"/>
    </source>
</evidence>
<comment type="catalytic activity">
    <reaction evidence="1">
        <text>a triacylglycerol + H2O = a diacylglycerol + a fatty acid + H(+)</text>
        <dbReference type="Rhea" id="RHEA:12044"/>
        <dbReference type="ChEBI" id="CHEBI:15377"/>
        <dbReference type="ChEBI" id="CHEBI:15378"/>
        <dbReference type="ChEBI" id="CHEBI:17855"/>
        <dbReference type="ChEBI" id="CHEBI:18035"/>
        <dbReference type="ChEBI" id="CHEBI:28868"/>
        <dbReference type="EC" id="3.1.1.3"/>
    </reaction>
</comment>
<dbReference type="Proteomes" id="UP000003093">
    <property type="component" value="Unassembled WGS sequence"/>
</dbReference>
<evidence type="ECO:0000256" key="6">
    <source>
        <dbReference type="ARBA" id="ARBA00022729"/>
    </source>
</evidence>
<dbReference type="AlphaFoldDB" id="A0ABC9PZB6"/>
<evidence type="ECO:0000313" key="15">
    <source>
        <dbReference type="Proteomes" id="UP000003093"/>
    </source>
</evidence>
<dbReference type="EMBL" id="AIDT01000011">
    <property type="protein sequence ID" value="EIA13803.1"/>
    <property type="molecule type" value="Genomic_DNA"/>
</dbReference>
<evidence type="ECO:0000256" key="1">
    <source>
        <dbReference type="ARBA" id="ARBA00001024"/>
    </source>
</evidence>
<dbReference type="Gene3D" id="3.40.50.1820">
    <property type="entry name" value="alpha/beta hydrolase"/>
    <property type="match status" value="1"/>
</dbReference>
<dbReference type="Pfam" id="PF04650">
    <property type="entry name" value="YSIRK_signal"/>
    <property type="match status" value="1"/>
</dbReference>
<dbReference type="NCBIfam" id="NF047351">
    <property type="entry name" value="lipase_YSIRK_Sa"/>
    <property type="match status" value="1"/>
</dbReference>
<protein>
    <recommendedName>
        <fullName evidence="4">triacylglycerol lipase</fullName>
        <ecNumber evidence="4">3.1.1.3</ecNumber>
    </recommendedName>
</protein>
<evidence type="ECO:0000256" key="7">
    <source>
        <dbReference type="ARBA" id="ARBA00022801"/>
    </source>
</evidence>
<name>A0ABC9PZB6_STAA5</name>
<dbReference type="EC" id="3.1.1.3" evidence="4"/>
<evidence type="ECO:0000256" key="3">
    <source>
        <dbReference type="ARBA" id="ARBA00010701"/>
    </source>
</evidence>
<dbReference type="SUPFAM" id="SSF53474">
    <property type="entry name" value="alpha/beta-Hydrolases"/>
    <property type="match status" value="1"/>
</dbReference>
<feature type="compositionally biased region" description="Basic and acidic residues" evidence="10">
    <location>
        <begin position="88"/>
        <end position="116"/>
    </location>
</feature>
<dbReference type="PANTHER" id="PTHR34043:SF3">
    <property type="entry name" value="ALPHA_BETA-HYDROLASES SUPERFAMILY PROTEIN"/>
    <property type="match status" value="1"/>
</dbReference>
<comment type="caution">
    <text evidence="14">The sequence shown here is derived from an EMBL/GenBank/DDBJ whole genome shotgun (WGS) entry which is preliminary data.</text>
</comment>
<sequence>MLTMMKSQNKYSIRKFSVGASSILIATLLFLSGGQAQAAEKQVNMGNSQEDTVTAQSIGDQQTRENANYQRENGVDEQQHTENLTKNLHNDKTISEENHRKTDDLNKDQLKDDKKSSLNNKNIQRDTTKNNNANPRDVNQGLEQAINDGKQSKVASQQQSKEADNSQDSNANNNLPSQSRTKVAPSLNKSDQTSQREIVNETEIEKVQPQQKNQSNDKMTSHHFNNEQEVNPQKDEKTLSVSDLKNNQKSPVEPTKNNDKKKGLNLLKSSAVATLPNKGTKELTAKATGDQTNKVAKQGQYKNQDPIVLVHGFNGFTDDINPSVLAHYWGGNKMNIRQDLEENGYKAYEASISAFGSNYDRAVELYYYIKGGRVDYGAAHAAKYGHERYGKTYEGIYKDWKPGQKVHLVGHSMGGQTIRQLEELLRNGSREEIEYQKKHGGEISPLFKGNNDNMISSITTLGTPHNGTHASDLAGNEALVRQIVFDIGKMFGNKNSRVDFGLAQWGLKQKPNESYIDYVKRVKQSNLWKSKDNGFYDLTREGATDLNRKTSLNPNIVYKTYTGEATHKALNSDRQKADLNMFFPFVITGNLIGKATEKEWRENDGLVSVISSQHPFNQAYTNATDKIQKGIWQVTPTKHDWDHVDFVGQDSSDTVRTREELQDFWHHLADDLVKTEKVTDTKQA</sequence>
<feature type="compositionally biased region" description="Polar residues" evidence="10">
    <location>
        <begin position="208"/>
        <end position="218"/>
    </location>
</feature>
<dbReference type="InterPro" id="IPR029058">
    <property type="entry name" value="AB_hydrolase_fold"/>
</dbReference>
<proteinExistence type="inferred from homology"/>
<evidence type="ECO:0000256" key="8">
    <source>
        <dbReference type="ARBA" id="ARBA00022963"/>
    </source>
</evidence>
<evidence type="ECO:0000256" key="11">
    <source>
        <dbReference type="SAM" id="SignalP"/>
    </source>
</evidence>
<feature type="chain" id="PRO_5044819666" description="triacylglycerol lipase" evidence="11">
    <location>
        <begin position="39"/>
        <end position="684"/>
    </location>
</feature>
<evidence type="ECO:0000256" key="5">
    <source>
        <dbReference type="ARBA" id="ARBA00022525"/>
    </source>
</evidence>
<evidence type="ECO:0000259" key="12">
    <source>
        <dbReference type="Pfam" id="PF04650"/>
    </source>
</evidence>
<keyword evidence="8" id="KW-0442">Lipid degradation</keyword>
<dbReference type="InterPro" id="IPR056304">
    <property type="entry name" value="Lip-like_C"/>
</dbReference>
<keyword evidence="6 11" id="KW-0732">Signal</keyword>
<evidence type="ECO:0000256" key="10">
    <source>
        <dbReference type="SAM" id="MobiDB-lite"/>
    </source>
</evidence>
<dbReference type="PANTHER" id="PTHR34043">
    <property type="entry name" value="ALPHA/BETA-HYDROLASES SUPERFAMILY PROTEIN"/>
    <property type="match status" value="1"/>
</dbReference>
<feature type="signal peptide" evidence="11">
    <location>
        <begin position="1"/>
        <end position="38"/>
    </location>
</feature>
<feature type="domain" description="YSIRK Gram-positive signal peptide" evidence="12">
    <location>
        <begin position="7"/>
        <end position="31"/>
    </location>
</feature>
<keyword evidence="7 14" id="KW-0378">Hydrolase</keyword>
<evidence type="ECO:0000313" key="14">
    <source>
        <dbReference type="EMBL" id="EIA13803.1"/>
    </source>
</evidence>
<organism evidence="14 15">
    <name type="scientific">Staphylococcus aureus subsp. aureus DR10</name>
    <dbReference type="NCBI Taxonomy" id="1155079"/>
    <lineage>
        <taxon>Bacteria</taxon>
        <taxon>Bacillati</taxon>
        <taxon>Bacillota</taxon>
        <taxon>Bacilli</taxon>
        <taxon>Bacillales</taxon>
        <taxon>Staphylococcaceae</taxon>
        <taxon>Staphylococcus</taxon>
    </lineage>
</organism>
<dbReference type="InterPro" id="IPR005877">
    <property type="entry name" value="YSIRK_signal_dom"/>
</dbReference>
<comment type="subcellular location">
    <subcellularLocation>
        <location evidence="2">Secreted</location>
    </subcellularLocation>
</comment>
<accession>A0ABC9PZB6</accession>
<feature type="compositionally biased region" description="Low complexity" evidence="10">
    <location>
        <begin position="152"/>
        <end position="174"/>
    </location>
</feature>